<dbReference type="eggNOG" id="COG1381">
    <property type="taxonomic scope" value="Bacteria"/>
</dbReference>
<dbReference type="GO" id="GO:0043590">
    <property type="term" value="C:bacterial nucleoid"/>
    <property type="evidence" value="ECO:0007669"/>
    <property type="project" value="TreeGrafter"/>
</dbReference>
<keyword evidence="3 4" id="KW-0234">DNA repair</keyword>
<dbReference type="HAMAP" id="MF_00201">
    <property type="entry name" value="RecO"/>
    <property type="match status" value="1"/>
</dbReference>
<dbReference type="SUPFAM" id="SSF50249">
    <property type="entry name" value="Nucleic acid-binding proteins"/>
    <property type="match status" value="1"/>
</dbReference>
<protein>
    <recommendedName>
        <fullName evidence="4">DNA repair protein RecO</fullName>
    </recommendedName>
    <alternativeName>
        <fullName evidence="4">Recombination protein O</fullName>
    </alternativeName>
</protein>
<evidence type="ECO:0000313" key="6">
    <source>
        <dbReference type="EMBL" id="KEO73033.1"/>
    </source>
</evidence>
<comment type="caution">
    <text evidence="6">The sequence shown here is derived from an EMBL/GenBank/DDBJ whole genome shotgun (WGS) entry which is preliminary data.</text>
</comment>
<keyword evidence="7" id="KW-1185">Reference proteome</keyword>
<comment type="function">
    <text evidence="4">Involved in DNA repair and RecF pathway recombination.</text>
</comment>
<dbReference type="PANTHER" id="PTHR33991:SF1">
    <property type="entry name" value="DNA REPAIR PROTEIN RECO"/>
    <property type="match status" value="1"/>
</dbReference>
<dbReference type="InterPro" id="IPR012340">
    <property type="entry name" value="NA-bd_OB-fold"/>
</dbReference>
<organism evidence="6 7">
    <name type="scientific">Anditalea andensis</name>
    <dbReference type="NCBI Taxonomy" id="1048983"/>
    <lineage>
        <taxon>Bacteria</taxon>
        <taxon>Pseudomonadati</taxon>
        <taxon>Bacteroidota</taxon>
        <taxon>Cytophagia</taxon>
        <taxon>Cytophagales</taxon>
        <taxon>Cytophagaceae</taxon>
        <taxon>Anditalea</taxon>
    </lineage>
</organism>
<dbReference type="GO" id="GO:0006310">
    <property type="term" value="P:DNA recombination"/>
    <property type="evidence" value="ECO:0007669"/>
    <property type="project" value="UniProtKB-UniRule"/>
</dbReference>
<dbReference type="STRING" id="1048983.EL17_15590"/>
<evidence type="ECO:0000256" key="2">
    <source>
        <dbReference type="ARBA" id="ARBA00023172"/>
    </source>
</evidence>
<dbReference type="PANTHER" id="PTHR33991">
    <property type="entry name" value="DNA REPAIR PROTEIN RECO"/>
    <property type="match status" value="1"/>
</dbReference>
<dbReference type="Pfam" id="PF11967">
    <property type="entry name" value="RecO_N"/>
    <property type="match status" value="1"/>
</dbReference>
<evidence type="ECO:0000313" key="7">
    <source>
        <dbReference type="Proteomes" id="UP000027821"/>
    </source>
</evidence>
<dbReference type="Gene3D" id="2.40.50.140">
    <property type="entry name" value="Nucleic acid-binding proteins"/>
    <property type="match status" value="1"/>
</dbReference>
<dbReference type="AlphaFoldDB" id="A0A074KZI9"/>
<evidence type="ECO:0000256" key="3">
    <source>
        <dbReference type="ARBA" id="ARBA00023204"/>
    </source>
</evidence>
<feature type="domain" description="DNA replication/recombination mediator RecO N-terminal" evidence="5">
    <location>
        <begin position="1"/>
        <end position="78"/>
    </location>
</feature>
<dbReference type="InterPro" id="IPR022572">
    <property type="entry name" value="DNA_rep/recomb_RecO_N"/>
</dbReference>
<dbReference type="InterPro" id="IPR003717">
    <property type="entry name" value="RecO"/>
</dbReference>
<dbReference type="OrthoDB" id="9789152at2"/>
<evidence type="ECO:0000256" key="1">
    <source>
        <dbReference type="ARBA" id="ARBA00022763"/>
    </source>
</evidence>
<reference evidence="6 7" key="1">
    <citation type="submission" date="2014-04" db="EMBL/GenBank/DDBJ databases">
        <title>Characterization and application of a salt tolerant electro-active bacterium.</title>
        <authorList>
            <person name="Yang L."/>
            <person name="Wei S."/>
            <person name="Tay Q.X.M."/>
        </authorList>
    </citation>
    <scope>NUCLEOTIDE SEQUENCE [LARGE SCALE GENOMIC DNA]</scope>
    <source>
        <strain evidence="6 7">LY1</strain>
    </source>
</reference>
<dbReference type="NCBIfam" id="TIGR00613">
    <property type="entry name" value="reco"/>
    <property type="match status" value="1"/>
</dbReference>
<dbReference type="Proteomes" id="UP000027821">
    <property type="component" value="Unassembled WGS sequence"/>
</dbReference>
<dbReference type="RefSeq" id="WP_035076250.1">
    <property type="nucleotide sequence ID" value="NZ_JMIH01000023.1"/>
</dbReference>
<dbReference type="GO" id="GO:0006302">
    <property type="term" value="P:double-strand break repair"/>
    <property type="evidence" value="ECO:0007669"/>
    <property type="project" value="TreeGrafter"/>
</dbReference>
<sequence>MLKKTEGLVINYLKYKESSIIVKVFTRDLGLKSYIVNGVRSTKSKMGFYQPLTILDLVVYDKEKSSLNRVSEVKLAYAFQRIPFDFYRSGIAMFIGEVLGKSIYENYQNENLFDFLKEAIKYLDQQDANIQLYPISFLLETSKFLGFGTSDASELFEQLFGLVHDDDFAREEKTYLNELMAHSFAYTVKVPAVYRRKILDDLLKFYQLHLDGFTDLKSVKVLRSLY</sequence>
<proteinExistence type="inferred from homology"/>
<dbReference type="EMBL" id="JMIH01000023">
    <property type="protein sequence ID" value="KEO73033.1"/>
    <property type="molecule type" value="Genomic_DNA"/>
</dbReference>
<comment type="similarity">
    <text evidence="4">Belongs to the RecO family.</text>
</comment>
<evidence type="ECO:0000259" key="5">
    <source>
        <dbReference type="Pfam" id="PF11967"/>
    </source>
</evidence>
<dbReference type="Pfam" id="PF02565">
    <property type="entry name" value="RecO_C"/>
    <property type="match status" value="1"/>
</dbReference>
<keyword evidence="2 4" id="KW-0233">DNA recombination</keyword>
<evidence type="ECO:0000256" key="4">
    <source>
        <dbReference type="HAMAP-Rule" id="MF_00201"/>
    </source>
</evidence>
<name>A0A074KZI9_9BACT</name>
<gene>
    <name evidence="4" type="primary">recO</name>
    <name evidence="6" type="ORF">EL17_15590</name>
</gene>
<accession>A0A074KZI9</accession>
<keyword evidence="1 4" id="KW-0227">DNA damage</keyword>